<protein>
    <submittedName>
        <fullName evidence="2">Uncharacterized protein</fullName>
    </submittedName>
</protein>
<keyword evidence="1" id="KW-1133">Transmembrane helix</keyword>
<dbReference type="Gene3D" id="1.20.1070.10">
    <property type="entry name" value="Rhodopsin 7-helix transmembrane proteins"/>
    <property type="match status" value="1"/>
</dbReference>
<organism evidence="2 3">
    <name type="scientific">Adineta ricciae</name>
    <name type="common">Rotifer</name>
    <dbReference type="NCBI Taxonomy" id="249248"/>
    <lineage>
        <taxon>Eukaryota</taxon>
        <taxon>Metazoa</taxon>
        <taxon>Spiralia</taxon>
        <taxon>Gnathifera</taxon>
        <taxon>Rotifera</taxon>
        <taxon>Eurotatoria</taxon>
        <taxon>Bdelloidea</taxon>
        <taxon>Adinetida</taxon>
        <taxon>Adinetidae</taxon>
        <taxon>Adineta</taxon>
    </lineage>
</organism>
<evidence type="ECO:0000256" key="1">
    <source>
        <dbReference type="SAM" id="Phobius"/>
    </source>
</evidence>
<dbReference type="EMBL" id="CAJNOR010011821">
    <property type="protein sequence ID" value="CAF1663926.1"/>
    <property type="molecule type" value="Genomic_DNA"/>
</dbReference>
<feature type="transmembrane region" description="Helical" evidence="1">
    <location>
        <begin position="36"/>
        <end position="55"/>
    </location>
</feature>
<accession>A0A816FN83</accession>
<name>A0A816FN83_ADIRI</name>
<proteinExistence type="predicted"/>
<dbReference type="SUPFAM" id="SSF81321">
    <property type="entry name" value="Family A G protein-coupled receptor-like"/>
    <property type="match status" value="1"/>
</dbReference>
<evidence type="ECO:0000313" key="2">
    <source>
        <dbReference type="EMBL" id="CAF1663926.1"/>
    </source>
</evidence>
<gene>
    <name evidence="2" type="ORF">XAT740_LOCUS57408</name>
</gene>
<keyword evidence="3" id="KW-1185">Reference proteome</keyword>
<dbReference type="Proteomes" id="UP000663828">
    <property type="component" value="Unassembled WGS sequence"/>
</dbReference>
<keyword evidence="1" id="KW-0812">Transmembrane</keyword>
<keyword evidence="1" id="KW-0472">Membrane</keyword>
<evidence type="ECO:0000313" key="3">
    <source>
        <dbReference type="Proteomes" id="UP000663828"/>
    </source>
</evidence>
<reference evidence="2" key="1">
    <citation type="submission" date="2021-02" db="EMBL/GenBank/DDBJ databases">
        <authorList>
            <person name="Nowell W R."/>
        </authorList>
    </citation>
    <scope>NUCLEOTIDE SEQUENCE</scope>
</reference>
<sequence>TVIIIITIARNRSTVQQRLTYVEHLKLQFNEHKHHFIASFTFVLLGLPRLIISFISGCMKSPKNSWLFLTGYFLSFLPSMMTFVVYVLPSKTYKDEFDNLLRKQFRRFRN</sequence>
<dbReference type="AlphaFoldDB" id="A0A816FN83"/>
<feature type="transmembrane region" description="Helical" evidence="1">
    <location>
        <begin position="67"/>
        <end position="88"/>
    </location>
</feature>
<comment type="caution">
    <text evidence="2">The sequence shown here is derived from an EMBL/GenBank/DDBJ whole genome shotgun (WGS) entry which is preliminary data.</text>
</comment>
<feature type="non-terminal residue" evidence="2">
    <location>
        <position position="1"/>
    </location>
</feature>